<gene>
    <name evidence="1" type="ORF">KPL71_012357</name>
</gene>
<evidence type="ECO:0000313" key="1">
    <source>
        <dbReference type="EMBL" id="KAH9770371.1"/>
    </source>
</evidence>
<protein>
    <submittedName>
        <fullName evidence="1">Uncharacterized protein</fullName>
    </submittedName>
</protein>
<proteinExistence type="predicted"/>
<dbReference type="EMBL" id="CM039173">
    <property type="protein sequence ID" value="KAH9770371.1"/>
    <property type="molecule type" value="Genomic_DNA"/>
</dbReference>
<name>A0ACB8LAB1_CITSI</name>
<reference evidence="2" key="1">
    <citation type="journal article" date="2023" name="Hortic. Res.">
        <title>A chromosome-level phased genome enabling allele-level studies in sweet orange: a case study on citrus Huanglongbing tolerance.</title>
        <authorList>
            <person name="Wu B."/>
            <person name="Yu Q."/>
            <person name="Deng Z."/>
            <person name="Duan Y."/>
            <person name="Luo F."/>
            <person name="Gmitter F. Jr."/>
        </authorList>
    </citation>
    <scope>NUCLEOTIDE SEQUENCE [LARGE SCALE GENOMIC DNA]</scope>
    <source>
        <strain evidence="2">cv. Valencia</strain>
    </source>
</reference>
<evidence type="ECO:0000313" key="2">
    <source>
        <dbReference type="Proteomes" id="UP000829398"/>
    </source>
</evidence>
<keyword evidence="2" id="KW-1185">Reference proteome</keyword>
<comment type="caution">
    <text evidence="1">The sequence shown here is derived from an EMBL/GenBank/DDBJ whole genome shotgun (WGS) entry which is preliminary data.</text>
</comment>
<organism evidence="1 2">
    <name type="scientific">Citrus sinensis</name>
    <name type="common">Sweet orange</name>
    <name type="synonym">Citrus aurantium var. sinensis</name>
    <dbReference type="NCBI Taxonomy" id="2711"/>
    <lineage>
        <taxon>Eukaryota</taxon>
        <taxon>Viridiplantae</taxon>
        <taxon>Streptophyta</taxon>
        <taxon>Embryophyta</taxon>
        <taxon>Tracheophyta</taxon>
        <taxon>Spermatophyta</taxon>
        <taxon>Magnoliopsida</taxon>
        <taxon>eudicotyledons</taxon>
        <taxon>Gunneridae</taxon>
        <taxon>Pentapetalae</taxon>
        <taxon>rosids</taxon>
        <taxon>malvids</taxon>
        <taxon>Sapindales</taxon>
        <taxon>Rutaceae</taxon>
        <taxon>Aurantioideae</taxon>
        <taxon>Citrus</taxon>
    </lineage>
</organism>
<sequence length="667" mass="74498">MAVLCFVLDLRSLSPSLLADLKQLLLQLANLYAVSPSLSQSNALCDRIGLCYVFNNRISSSVELKVAYRPSGNLSLRDFHHAVNNLPTDAFSPEFKESGALRCCDAKLSIVFSDQVLYSWGDKDIVRKVIVLSSCLPENVDSALKNTLLDAADKCVSIEFVLFEQKSSHLCNMQEHINSFIGCISDLDNCSFQTYLPDVKVLHGLVKRWLQDLKDDMEEPIQARFIFKSNLFGSLNQITCSLSASVNQIIDGFSPCQTCRCHGIPLSSTVKNKIKEPLCPITSHDLEKFDVIENSVKVGENTVLFMPSFQSSVKLQRMSSPIDFKIIERTPLGSLNEGVIIGASYVVTPSACHEIETTSDEIYQTELNSQLFRGLCSALHSLDQGLLCSSYCNVETMRKAMFHCYYILQPSENGPMLLRRLAGSEEVLPVPDVNRFIDSSVPKEIEISIQTFLLKIQSRDYNPVVHERGFHPKLNSLVKESLQFGFYYSVFIVVTVARSLPTELSDKKFEVNSTRPDSAEVPPKSNLAIDIVVLEEENAMFDLTAGEDKTAASIAEEWEQLVVSEIPNRFSPSCVSKPKLDHSVPSPPDNNRQLDEKTSRILERLEVPTQLKSKVVSPVSTSSSISDVCMSKKKPLIPFQSSQASDQVTTSSQLMKPNFQRLKRKYK</sequence>
<accession>A0ACB8LAB1</accession>
<dbReference type="Proteomes" id="UP000829398">
    <property type="component" value="Chromosome 4"/>
</dbReference>